<dbReference type="GO" id="GO:0003677">
    <property type="term" value="F:DNA binding"/>
    <property type="evidence" value="ECO:0007669"/>
    <property type="project" value="InterPro"/>
</dbReference>
<name>A0A017TFQ0_9BACT</name>
<proteinExistence type="predicted"/>
<dbReference type="Gene3D" id="3.10.50.30">
    <property type="entry name" value="Transcription elongation factor, GreA/GreB, C-terminal domain"/>
    <property type="match status" value="1"/>
</dbReference>
<evidence type="ECO:0000313" key="3">
    <source>
        <dbReference type="Proteomes" id="UP000019678"/>
    </source>
</evidence>
<dbReference type="eggNOG" id="COG0782">
    <property type="taxonomic scope" value="Bacteria"/>
</dbReference>
<gene>
    <name evidence="2" type="ORF">CAP_8151</name>
</gene>
<feature type="domain" description="Transcription elongation factor GreA/GreB C-terminal" evidence="1">
    <location>
        <begin position="122"/>
        <end position="158"/>
    </location>
</feature>
<evidence type="ECO:0000259" key="1">
    <source>
        <dbReference type="Pfam" id="PF01272"/>
    </source>
</evidence>
<sequence>MDKHAVITALRARIAEEIATMTRLAVEAAEAASHEENKPENDKDMRSTEASYVARGQAGRARDLERSHGMLGALSLRDFAPGDGIELSALVELRHRGSTIRCLVVPAAGGQRVQIDGVEVQAVTPTSPLGAALLGLAEGDDAEVPTPQGTKVYEVVSVR</sequence>
<dbReference type="InterPro" id="IPR036953">
    <property type="entry name" value="GreA/GreB_C_sf"/>
</dbReference>
<dbReference type="AlphaFoldDB" id="A0A017TFQ0"/>
<protein>
    <recommendedName>
        <fullName evidence="1">Transcription elongation factor GreA/GreB C-terminal domain-containing protein</fullName>
    </recommendedName>
</protein>
<dbReference type="InterPro" id="IPR001437">
    <property type="entry name" value="Tscrpt_elong_fac_GreA/B_C"/>
</dbReference>
<dbReference type="GO" id="GO:0070063">
    <property type="term" value="F:RNA polymerase binding"/>
    <property type="evidence" value="ECO:0007669"/>
    <property type="project" value="InterPro"/>
</dbReference>
<comment type="caution">
    <text evidence="2">The sequence shown here is derived from an EMBL/GenBank/DDBJ whole genome shotgun (WGS) entry which is preliminary data.</text>
</comment>
<dbReference type="Proteomes" id="UP000019678">
    <property type="component" value="Unassembled WGS sequence"/>
</dbReference>
<dbReference type="GO" id="GO:0032784">
    <property type="term" value="P:regulation of DNA-templated transcription elongation"/>
    <property type="evidence" value="ECO:0007669"/>
    <property type="project" value="InterPro"/>
</dbReference>
<dbReference type="Pfam" id="PF01272">
    <property type="entry name" value="GreA_GreB"/>
    <property type="match status" value="1"/>
</dbReference>
<dbReference type="RefSeq" id="WP_044237140.1">
    <property type="nucleotide sequence ID" value="NZ_ASRX01000008.1"/>
</dbReference>
<organism evidence="2 3">
    <name type="scientific">Chondromyces apiculatus DSM 436</name>
    <dbReference type="NCBI Taxonomy" id="1192034"/>
    <lineage>
        <taxon>Bacteria</taxon>
        <taxon>Pseudomonadati</taxon>
        <taxon>Myxococcota</taxon>
        <taxon>Polyangia</taxon>
        <taxon>Polyangiales</taxon>
        <taxon>Polyangiaceae</taxon>
        <taxon>Chondromyces</taxon>
    </lineage>
</organism>
<reference evidence="2 3" key="1">
    <citation type="submission" date="2013-05" db="EMBL/GenBank/DDBJ databases">
        <title>Genome assembly of Chondromyces apiculatus DSM 436.</title>
        <authorList>
            <person name="Sharma G."/>
            <person name="Khatri I."/>
            <person name="Kaur C."/>
            <person name="Mayilraj S."/>
            <person name="Subramanian S."/>
        </authorList>
    </citation>
    <scope>NUCLEOTIDE SEQUENCE [LARGE SCALE GENOMIC DNA]</scope>
    <source>
        <strain evidence="2 3">DSM 436</strain>
    </source>
</reference>
<dbReference type="STRING" id="1192034.CAP_8151"/>
<accession>A0A017TFQ0</accession>
<keyword evidence="3" id="KW-1185">Reference proteome</keyword>
<evidence type="ECO:0000313" key="2">
    <source>
        <dbReference type="EMBL" id="EYF07650.1"/>
    </source>
</evidence>
<dbReference type="EMBL" id="ASRX01000008">
    <property type="protein sequence ID" value="EYF07650.1"/>
    <property type="molecule type" value="Genomic_DNA"/>
</dbReference>
<dbReference type="SUPFAM" id="SSF54534">
    <property type="entry name" value="FKBP-like"/>
    <property type="match status" value="1"/>
</dbReference>